<proteinExistence type="predicted"/>
<evidence type="ECO:0000256" key="3">
    <source>
        <dbReference type="ARBA" id="ARBA00023004"/>
    </source>
</evidence>
<keyword evidence="1" id="KW-0001">2Fe-2S</keyword>
<dbReference type="InterPro" id="IPR001041">
    <property type="entry name" value="2Fe-2S_ferredoxin-type"/>
</dbReference>
<evidence type="ECO:0000256" key="2">
    <source>
        <dbReference type="ARBA" id="ARBA00022723"/>
    </source>
</evidence>
<name>A0A7S0PYF3_9EUKA</name>
<evidence type="ECO:0000256" key="4">
    <source>
        <dbReference type="ARBA" id="ARBA00023014"/>
    </source>
</evidence>
<reference evidence="6" key="1">
    <citation type="submission" date="2021-01" db="EMBL/GenBank/DDBJ databases">
        <authorList>
            <person name="Corre E."/>
            <person name="Pelletier E."/>
            <person name="Niang G."/>
            <person name="Scheremetjew M."/>
            <person name="Finn R."/>
            <person name="Kale V."/>
            <person name="Holt S."/>
            <person name="Cochrane G."/>
            <person name="Meng A."/>
            <person name="Brown T."/>
            <person name="Cohen L."/>
        </authorList>
    </citation>
    <scope>NUCLEOTIDE SEQUENCE</scope>
    <source>
        <strain evidence="6">PLY182g</strain>
    </source>
</reference>
<dbReference type="EMBL" id="HBEY01003695">
    <property type="protein sequence ID" value="CAD8598485.1"/>
    <property type="molecule type" value="Transcribed_RNA"/>
</dbReference>
<keyword evidence="2" id="KW-0479">Metal-binding</keyword>
<dbReference type="PRINTS" id="PR00355">
    <property type="entry name" value="ADRENODOXIN"/>
</dbReference>
<keyword evidence="5" id="KW-0732">Signal</keyword>
<dbReference type="PANTHER" id="PTHR23426:SF67">
    <property type="entry name" value="2FE-2S FERREDOXIN-TYPE DOMAIN-CONTAINING PROTEIN"/>
    <property type="match status" value="1"/>
</dbReference>
<dbReference type="GO" id="GO:0046872">
    <property type="term" value="F:metal ion binding"/>
    <property type="evidence" value="ECO:0007669"/>
    <property type="project" value="UniProtKB-KW"/>
</dbReference>
<dbReference type="PANTHER" id="PTHR23426">
    <property type="entry name" value="FERREDOXIN/ADRENODOXIN"/>
    <property type="match status" value="1"/>
</dbReference>
<evidence type="ECO:0000256" key="1">
    <source>
        <dbReference type="ARBA" id="ARBA00022714"/>
    </source>
</evidence>
<accession>A0A7S0PYF3</accession>
<dbReference type="SUPFAM" id="SSF54292">
    <property type="entry name" value="2Fe-2S ferredoxin-like"/>
    <property type="match status" value="1"/>
</dbReference>
<dbReference type="InterPro" id="IPR036010">
    <property type="entry name" value="2Fe-2S_ferredoxin-like_sf"/>
</dbReference>
<evidence type="ECO:0000313" key="6">
    <source>
        <dbReference type="EMBL" id="CAD8598485.1"/>
    </source>
</evidence>
<dbReference type="GO" id="GO:0140647">
    <property type="term" value="P:P450-containing electron transport chain"/>
    <property type="evidence" value="ECO:0007669"/>
    <property type="project" value="InterPro"/>
</dbReference>
<dbReference type="GO" id="GO:0009055">
    <property type="term" value="F:electron transfer activity"/>
    <property type="evidence" value="ECO:0007669"/>
    <property type="project" value="TreeGrafter"/>
</dbReference>
<feature type="signal peptide" evidence="5">
    <location>
        <begin position="1"/>
        <end position="26"/>
    </location>
</feature>
<feature type="chain" id="PRO_5030705488" description="2Fe-2S ferredoxin-type domain-containing protein" evidence="5">
    <location>
        <begin position="27"/>
        <end position="228"/>
    </location>
</feature>
<protein>
    <recommendedName>
        <fullName evidence="7">2Fe-2S ferredoxin-type domain-containing protein</fullName>
    </recommendedName>
</protein>
<keyword evidence="3" id="KW-0408">Iron</keyword>
<dbReference type="InterPro" id="IPR001055">
    <property type="entry name" value="Adrenodoxin-like"/>
</dbReference>
<dbReference type="GO" id="GO:0005739">
    <property type="term" value="C:mitochondrion"/>
    <property type="evidence" value="ECO:0007669"/>
    <property type="project" value="TreeGrafter"/>
</dbReference>
<dbReference type="AlphaFoldDB" id="A0A7S0PYF3"/>
<dbReference type="Gene3D" id="3.10.20.30">
    <property type="match status" value="1"/>
</dbReference>
<sequence>MLGRPRVPRMACVAPLILSEMSGATAAGSADMEAAARFIRSRGHSDAVTQRILKELSDPGWAVPKGDMHKFVVSLAGRWEVGEDAGLESLALSIVRQLALEGGSNKLHVWIRPPSGERPFKCEAFEGMTLRDICISGEDEGSLLLKEYLECACSGVMACSTCHVYVGDKWVDSLPPIPDEEEDMLELAYERSDSSRLGCQIILSAALDGLEISLPKGANNMFDDIPFG</sequence>
<dbReference type="InterPro" id="IPR012675">
    <property type="entry name" value="Beta-grasp_dom_sf"/>
</dbReference>
<gene>
    <name evidence="6" type="ORF">CPEL01642_LOCUS1815</name>
</gene>
<dbReference type="GO" id="GO:0051537">
    <property type="term" value="F:2 iron, 2 sulfur cluster binding"/>
    <property type="evidence" value="ECO:0007669"/>
    <property type="project" value="UniProtKB-KW"/>
</dbReference>
<evidence type="ECO:0008006" key="7">
    <source>
        <dbReference type="Google" id="ProtNLM"/>
    </source>
</evidence>
<evidence type="ECO:0000256" key="5">
    <source>
        <dbReference type="SAM" id="SignalP"/>
    </source>
</evidence>
<organism evidence="6">
    <name type="scientific">Coccolithus braarudii</name>
    <dbReference type="NCBI Taxonomy" id="221442"/>
    <lineage>
        <taxon>Eukaryota</taxon>
        <taxon>Haptista</taxon>
        <taxon>Haptophyta</taxon>
        <taxon>Prymnesiophyceae</taxon>
        <taxon>Coccolithales</taxon>
        <taxon>Coccolithaceae</taxon>
        <taxon>Coccolithus</taxon>
    </lineage>
</organism>
<keyword evidence="4" id="KW-0411">Iron-sulfur</keyword>
<dbReference type="CDD" id="cd00207">
    <property type="entry name" value="fer2"/>
    <property type="match status" value="1"/>
</dbReference>